<dbReference type="OrthoDB" id="286811at2759"/>
<keyword evidence="5" id="KW-0999">Mitochondrion inner membrane</keyword>
<sequence>MAARALSTVVKRTTGIVGLPVAHNAQKTLTALYAQTLEALEALPETAQYRVNVEQMTRTRLDAVKKATSVQELEEMVNAGQVEELIVAAKNELKLIPKIAAGKPWETSKASKLNVEVI</sequence>
<dbReference type="PANTHER" id="PTHR12653:SF0">
    <property type="entry name" value="NADH DEHYDROGENASE [UBIQUINONE] 1 ALPHA SUBCOMPLEX SUBUNIT 5"/>
    <property type="match status" value="1"/>
</dbReference>
<keyword evidence="6" id="KW-0249">Electron transport</keyword>
<proteinExistence type="inferred from homology"/>
<keyword evidence="4" id="KW-0679">Respiratory chain</keyword>
<dbReference type="GO" id="GO:0022904">
    <property type="term" value="P:respiratory electron transport chain"/>
    <property type="evidence" value="ECO:0007669"/>
    <property type="project" value="InterPro"/>
</dbReference>
<comment type="subcellular location">
    <subcellularLocation>
        <location evidence="1">Mitochondrion inner membrane</location>
        <topology evidence="1">Peripheral membrane protein</topology>
        <orientation evidence="1">Matrix side</orientation>
    </subcellularLocation>
</comment>
<dbReference type="EMBL" id="GL349449">
    <property type="protein sequence ID" value="KNC47935.1"/>
    <property type="molecule type" value="Genomic_DNA"/>
</dbReference>
<accession>A0A0L0D6U5</accession>
<dbReference type="OMA" id="ENQWKWP"/>
<evidence type="ECO:0000256" key="3">
    <source>
        <dbReference type="ARBA" id="ARBA00022448"/>
    </source>
</evidence>
<dbReference type="InterPro" id="IPR006806">
    <property type="entry name" value="NDUFA5"/>
</dbReference>
<reference evidence="9 10" key="1">
    <citation type="submission" date="2010-05" db="EMBL/GenBank/DDBJ databases">
        <title>The Genome Sequence of Thecamonas trahens ATCC 50062.</title>
        <authorList>
            <consortium name="The Broad Institute Genome Sequencing Platform"/>
            <person name="Russ C."/>
            <person name="Cuomo C."/>
            <person name="Shea T."/>
            <person name="Young S.K."/>
            <person name="Zeng Q."/>
            <person name="Koehrsen M."/>
            <person name="Haas B."/>
            <person name="Borodovsky M."/>
            <person name="Guigo R."/>
            <person name="Alvarado L."/>
            <person name="Berlin A."/>
            <person name="Bochicchio J."/>
            <person name="Borenstein D."/>
            <person name="Chapman S."/>
            <person name="Chen Z."/>
            <person name="Freedman E."/>
            <person name="Gellesch M."/>
            <person name="Goldberg J."/>
            <person name="Griggs A."/>
            <person name="Gujja S."/>
            <person name="Heilman E."/>
            <person name="Heiman D."/>
            <person name="Hepburn T."/>
            <person name="Howarth C."/>
            <person name="Jen D."/>
            <person name="Larson L."/>
            <person name="Mehta T."/>
            <person name="Park D."/>
            <person name="Pearson M."/>
            <person name="Roberts A."/>
            <person name="Saif S."/>
            <person name="Shenoy N."/>
            <person name="Sisk P."/>
            <person name="Stolte C."/>
            <person name="Sykes S."/>
            <person name="Thomson T."/>
            <person name="Walk T."/>
            <person name="White J."/>
            <person name="Yandava C."/>
            <person name="Burger G."/>
            <person name="Gray M.W."/>
            <person name="Holland P.W.H."/>
            <person name="King N."/>
            <person name="Lang F.B.F."/>
            <person name="Roger A.J."/>
            <person name="Ruiz-Trillo I."/>
            <person name="Lander E."/>
            <person name="Nusbaum C."/>
        </authorList>
    </citation>
    <scope>NUCLEOTIDE SEQUENCE [LARGE SCALE GENOMIC DNA]</scope>
    <source>
        <strain evidence="9 10">ATCC 50062</strain>
    </source>
</reference>
<evidence type="ECO:0000313" key="9">
    <source>
        <dbReference type="EMBL" id="KNC47935.1"/>
    </source>
</evidence>
<dbReference type="PANTHER" id="PTHR12653">
    <property type="entry name" value="NADH-UBIQUINONE OXIDOREDUCTASE 13 KD-B SUBUNIT"/>
    <property type="match status" value="1"/>
</dbReference>
<dbReference type="eggNOG" id="KOG3365">
    <property type="taxonomic scope" value="Eukaryota"/>
</dbReference>
<dbReference type="STRING" id="461836.A0A0L0D6U5"/>
<evidence type="ECO:0000256" key="4">
    <source>
        <dbReference type="ARBA" id="ARBA00022660"/>
    </source>
</evidence>
<evidence type="ECO:0000256" key="8">
    <source>
        <dbReference type="ARBA" id="ARBA00023136"/>
    </source>
</evidence>
<evidence type="ECO:0000313" key="10">
    <source>
        <dbReference type="Proteomes" id="UP000054408"/>
    </source>
</evidence>
<dbReference type="AlphaFoldDB" id="A0A0L0D6U5"/>
<gene>
    <name evidence="9" type="ORF">AMSG_04170</name>
</gene>
<keyword evidence="3" id="KW-0813">Transport</keyword>
<evidence type="ECO:0000256" key="2">
    <source>
        <dbReference type="ARBA" id="ARBA00010261"/>
    </source>
</evidence>
<evidence type="ECO:0000256" key="6">
    <source>
        <dbReference type="ARBA" id="ARBA00022982"/>
    </source>
</evidence>
<evidence type="ECO:0000256" key="1">
    <source>
        <dbReference type="ARBA" id="ARBA00004443"/>
    </source>
</evidence>
<keyword evidence="8" id="KW-0472">Membrane</keyword>
<dbReference type="RefSeq" id="XP_013758954.1">
    <property type="nucleotide sequence ID" value="XM_013903500.1"/>
</dbReference>
<dbReference type="GO" id="GO:0005743">
    <property type="term" value="C:mitochondrial inner membrane"/>
    <property type="evidence" value="ECO:0007669"/>
    <property type="project" value="UniProtKB-SubCell"/>
</dbReference>
<dbReference type="Proteomes" id="UP000054408">
    <property type="component" value="Unassembled WGS sequence"/>
</dbReference>
<comment type="similarity">
    <text evidence="2">Belongs to the complex I NDUFA5 subunit family.</text>
</comment>
<dbReference type="GeneID" id="25563725"/>
<evidence type="ECO:0000256" key="7">
    <source>
        <dbReference type="ARBA" id="ARBA00023128"/>
    </source>
</evidence>
<keyword evidence="7" id="KW-0496">Mitochondrion</keyword>
<protein>
    <submittedName>
        <fullName evidence="9">NADH dehydrogenase 1 alpha subcomplex subunit 5</fullName>
    </submittedName>
</protein>
<dbReference type="Pfam" id="PF04716">
    <property type="entry name" value="ETC_C1_NDUFA5"/>
    <property type="match status" value="1"/>
</dbReference>
<evidence type="ECO:0000256" key="5">
    <source>
        <dbReference type="ARBA" id="ARBA00022792"/>
    </source>
</evidence>
<keyword evidence="10" id="KW-1185">Reference proteome</keyword>
<organism evidence="9 10">
    <name type="scientific">Thecamonas trahens ATCC 50062</name>
    <dbReference type="NCBI Taxonomy" id="461836"/>
    <lineage>
        <taxon>Eukaryota</taxon>
        <taxon>Apusozoa</taxon>
        <taxon>Apusomonadida</taxon>
        <taxon>Apusomonadidae</taxon>
        <taxon>Thecamonas</taxon>
    </lineage>
</organism>
<name>A0A0L0D6U5_THETB</name>